<dbReference type="PROSITE" id="PS51225">
    <property type="entry name" value="MARVEL"/>
    <property type="match status" value="1"/>
</dbReference>
<keyword evidence="2 5" id="KW-0812">Transmembrane</keyword>
<protein>
    <recommendedName>
        <fullName evidence="8">MARVEL domain-containing protein</fullName>
    </recommendedName>
</protein>
<feature type="transmembrane region" description="Helical" evidence="7">
    <location>
        <begin position="125"/>
        <end position="151"/>
    </location>
</feature>
<reference evidence="9 10" key="1">
    <citation type="submission" date="2024-10" db="EMBL/GenBank/DDBJ databases">
        <authorList>
            <person name="Kim D."/>
        </authorList>
    </citation>
    <scope>NUCLEOTIDE SEQUENCE [LARGE SCALE GENOMIC DNA]</scope>
    <source>
        <strain evidence="9">Taebaek</strain>
    </source>
</reference>
<evidence type="ECO:0000256" key="7">
    <source>
        <dbReference type="SAM" id="Phobius"/>
    </source>
</evidence>
<feature type="domain" description="MARVEL" evidence="8">
    <location>
        <begin position="12"/>
        <end position="152"/>
    </location>
</feature>
<dbReference type="InterPro" id="IPR008253">
    <property type="entry name" value="Marvel"/>
</dbReference>
<dbReference type="Proteomes" id="UP001620645">
    <property type="component" value="Unassembled WGS sequence"/>
</dbReference>
<name>A0ABD2JJZ8_HETSC</name>
<comment type="caution">
    <text evidence="9">The sequence shown here is derived from an EMBL/GenBank/DDBJ whole genome shotgun (WGS) entry which is preliminary data.</text>
</comment>
<keyword evidence="10" id="KW-1185">Reference proteome</keyword>
<dbReference type="EMBL" id="JBICCN010000138">
    <property type="protein sequence ID" value="KAL3090892.1"/>
    <property type="molecule type" value="Genomic_DNA"/>
</dbReference>
<evidence type="ECO:0000256" key="5">
    <source>
        <dbReference type="PROSITE-ProRule" id="PRU00581"/>
    </source>
</evidence>
<evidence type="ECO:0000256" key="2">
    <source>
        <dbReference type="ARBA" id="ARBA00022692"/>
    </source>
</evidence>
<keyword evidence="4 5" id="KW-0472">Membrane</keyword>
<comment type="subcellular location">
    <subcellularLocation>
        <location evidence="1">Membrane</location>
        <topology evidence="1">Multi-pass membrane protein</topology>
    </subcellularLocation>
</comment>
<dbReference type="GO" id="GO:0016020">
    <property type="term" value="C:membrane"/>
    <property type="evidence" value="ECO:0007669"/>
    <property type="project" value="UniProtKB-SubCell"/>
</dbReference>
<evidence type="ECO:0000256" key="6">
    <source>
        <dbReference type="SAM" id="MobiDB-lite"/>
    </source>
</evidence>
<feature type="transmembrane region" description="Helical" evidence="7">
    <location>
        <begin position="47"/>
        <end position="68"/>
    </location>
</feature>
<keyword evidence="3 7" id="KW-1133">Transmembrane helix</keyword>
<evidence type="ECO:0000313" key="10">
    <source>
        <dbReference type="Proteomes" id="UP001620645"/>
    </source>
</evidence>
<accession>A0ABD2JJZ8</accession>
<evidence type="ECO:0000256" key="3">
    <source>
        <dbReference type="ARBA" id="ARBA00022989"/>
    </source>
</evidence>
<gene>
    <name evidence="9" type="ORF">niasHS_007267</name>
</gene>
<feature type="region of interest" description="Disordered" evidence="6">
    <location>
        <begin position="170"/>
        <end position="192"/>
    </location>
</feature>
<feature type="transmembrane region" description="Helical" evidence="7">
    <location>
        <begin position="80"/>
        <end position="113"/>
    </location>
</feature>
<dbReference type="AlphaFoldDB" id="A0ABD2JJZ8"/>
<evidence type="ECO:0000256" key="1">
    <source>
        <dbReference type="ARBA" id="ARBA00004141"/>
    </source>
</evidence>
<evidence type="ECO:0000313" key="9">
    <source>
        <dbReference type="EMBL" id="KAL3090892.1"/>
    </source>
</evidence>
<feature type="compositionally biased region" description="Pro residues" evidence="6">
    <location>
        <begin position="183"/>
        <end position="192"/>
    </location>
</feature>
<feature type="transmembrane region" description="Helical" evidence="7">
    <location>
        <begin position="12"/>
        <end position="35"/>
    </location>
</feature>
<evidence type="ECO:0000256" key="4">
    <source>
        <dbReference type="ARBA" id="ARBA00023136"/>
    </source>
</evidence>
<organism evidence="9 10">
    <name type="scientific">Heterodera schachtii</name>
    <name type="common">Sugarbeet cyst nematode worm</name>
    <name type="synonym">Tylenchus schachtii</name>
    <dbReference type="NCBI Taxonomy" id="97005"/>
    <lineage>
        <taxon>Eukaryota</taxon>
        <taxon>Metazoa</taxon>
        <taxon>Ecdysozoa</taxon>
        <taxon>Nematoda</taxon>
        <taxon>Chromadorea</taxon>
        <taxon>Rhabditida</taxon>
        <taxon>Tylenchina</taxon>
        <taxon>Tylenchomorpha</taxon>
        <taxon>Tylenchoidea</taxon>
        <taxon>Heteroderidae</taxon>
        <taxon>Heteroderinae</taxon>
        <taxon>Heterodera</taxon>
    </lineage>
</organism>
<proteinExistence type="predicted"/>
<sequence>MTFLDHVDKDFFKAWPFGVLKTIHWFAPLAILITLGNSRYIYDSLGFVLFTAWNAFIVSLITWLCYIFRLNRKAFQFGAGYLFVPFALIDFIVSLLAVLCFGISSLICAIALLDSLEYSLGHIISYLLATVFCLISGSAFGYFAILVYRLIPNGQFRHLMTMVIEGHQTTTLDGQGGGGPVNAGPPPGRPPV</sequence>
<evidence type="ECO:0000259" key="8">
    <source>
        <dbReference type="PROSITE" id="PS51225"/>
    </source>
</evidence>